<reference evidence="2" key="1">
    <citation type="journal article" date="2014" name="Front. Microbiol.">
        <title>High frequency of phylogenetically diverse reductive dehalogenase-homologous genes in deep subseafloor sedimentary metagenomes.</title>
        <authorList>
            <person name="Kawai M."/>
            <person name="Futagami T."/>
            <person name="Toyoda A."/>
            <person name="Takaki Y."/>
            <person name="Nishi S."/>
            <person name="Hori S."/>
            <person name="Arai W."/>
            <person name="Tsubouchi T."/>
            <person name="Morono Y."/>
            <person name="Uchiyama I."/>
            <person name="Ito T."/>
            <person name="Fujiyama A."/>
            <person name="Inagaki F."/>
            <person name="Takami H."/>
        </authorList>
    </citation>
    <scope>NUCLEOTIDE SEQUENCE</scope>
    <source>
        <strain evidence="2">Expedition CK06-06</strain>
    </source>
</reference>
<organism evidence="2">
    <name type="scientific">marine sediment metagenome</name>
    <dbReference type="NCBI Taxonomy" id="412755"/>
    <lineage>
        <taxon>unclassified sequences</taxon>
        <taxon>metagenomes</taxon>
        <taxon>ecological metagenomes</taxon>
    </lineage>
</organism>
<evidence type="ECO:0000313" key="2">
    <source>
        <dbReference type="EMBL" id="GAG06993.1"/>
    </source>
</evidence>
<dbReference type="EMBL" id="BARS01024365">
    <property type="protein sequence ID" value="GAG06993.1"/>
    <property type="molecule type" value="Genomic_DNA"/>
</dbReference>
<keyword evidence="1" id="KW-0812">Transmembrane</keyword>
<feature type="transmembrane region" description="Helical" evidence="1">
    <location>
        <begin position="12"/>
        <end position="31"/>
    </location>
</feature>
<proteinExistence type="predicted"/>
<accession>X0V3C0</accession>
<keyword evidence="1" id="KW-1133">Transmembrane helix</keyword>
<keyword evidence="1" id="KW-0472">Membrane</keyword>
<name>X0V3C0_9ZZZZ</name>
<comment type="caution">
    <text evidence="2">The sequence shown here is derived from an EMBL/GenBank/DDBJ whole genome shotgun (WGS) entry which is preliminary data.</text>
</comment>
<evidence type="ECO:0000256" key="1">
    <source>
        <dbReference type="SAM" id="Phobius"/>
    </source>
</evidence>
<gene>
    <name evidence="2" type="ORF">S01H1_38681</name>
</gene>
<protein>
    <submittedName>
        <fullName evidence="2">Uncharacterized protein</fullName>
    </submittedName>
</protein>
<sequence>MLRVIYKEKEYKGGVLYAAILAAALGLYSGGAEFPEYNPLNYVYGDCKAE</sequence>
<dbReference type="AlphaFoldDB" id="X0V3C0"/>